<dbReference type="EMBL" id="LAZR01001637">
    <property type="protein sequence ID" value="KKN41620.1"/>
    <property type="molecule type" value="Genomic_DNA"/>
</dbReference>
<sequence>MTIFDDTLTEAVGLTDTIEGLNWTQWLAENELFTVVRYYLTLTGDAESSPVADLTLPMSSFTLRTNKDTDNDSVFKSLIAYVPSIQYAAQIAARPNGDLILTMTYEIDGVIEQTVELVRVDFDSVSSFSGPSSKSTSLSGSRTTTASVQEAVLVNTTFSSTVAGVVRYRFALPDFFMRSGDLVTVDGGSSFTVGEVVYTVSVVAQTMEIVEGERTPTVEERDLTEAIDLTDGIIVEMIVEKTLTEAIDLTDAVAVEAIFVKAITEAVVLGDSNAADHLVVSLAEAVALNDSNATDHLVTVLTEAVVLNDTVVAKNQDRKLIEAVVLDDSNVADHLVGALTEAIVLTDVVTEDHLVGALTEGIDVDDTIAGELTVTFVTAKSVIFDIAGSYNGPSSGTFVGIRQIDFYLGISKESLPGTGYTAYSTSIVNGDFVPANVFNTSLDKTSEATSNSWASANDPNDEDQRVIIVFDSPTEIDGIRINNYHHFGGFISRGAKGVEIWYSTDEITSTVYQEAISNSTRIFNNDFGQHAAADGEDEENLVLTLGGV</sequence>
<comment type="caution">
    <text evidence="1">The sequence shown here is derived from an EMBL/GenBank/DDBJ whole genome shotgun (WGS) entry which is preliminary data.</text>
</comment>
<accession>A0A0F9QCA4</accession>
<protein>
    <submittedName>
        <fullName evidence="1">Uncharacterized protein</fullName>
    </submittedName>
</protein>
<evidence type="ECO:0000313" key="1">
    <source>
        <dbReference type="EMBL" id="KKN41620.1"/>
    </source>
</evidence>
<organism evidence="1">
    <name type="scientific">marine sediment metagenome</name>
    <dbReference type="NCBI Taxonomy" id="412755"/>
    <lineage>
        <taxon>unclassified sequences</taxon>
        <taxon>metagenomes</taxon>
        <taxon>ecological metagenomes</taxon>
    </lineage>
</organism>
<dbReference type="Gene3D" id="2.60.120.260">
    <property type="entry name" value="Galactose-binding domain-like"/>
    <property type="match status" value="1"/>
</dbReference>
<proteinExistence type="predicted"/>
<name>A0A0F9QCA4_9ZZZZ</name>
<gene>
    <name evidence="1" type="ORF">LCGC14_0721530</name>
</gene>
<reference evidence="1" key="1">
    <citation type="journal article" date="2015" name="Nature">
        <title>Complex archaea that bridge the gap between prokaryotes and eukaryotes.</title>
        <authorList>
            <person name="Spang A."/>
            <person name="Saw J.H."/>
            <person name="Jorgensen S.L."/>
            <person name="Zaremba-Niedzwiedzka K."/>
            <person name="Martijn J."/>
            <person name="Lind A.E."/>
            <person name="van Eijk R."/>
            <person name="Schleper C."/>
            <person name="Guy L."/>
            <person name="Ettema T.J."/>
        </authorList>
    </citation>
    <scope>NUCLEOTIDE SEQUENCE</scope>
</reference>
<dbReference type="InterPro" id="IPR008979">
    <property type="entry name" value="Galactose-bd-like_sf"/>
</dbReference>
<dbReference type="AlphaFoldDB" id="A0A0F9QCA4"/>
<dbReference type="SUPFAM" id="SSF49785">
    <property type="entry name" value="Galactose-binding domain-like"/>
    <property type="match status" value="1"/>
</dbReference>